<protein>
    <submittedName>
        <fullName evidence="1">Uncharacterized protein</fullName>
    </submittedName>
</protein>
<dbReference type="PATRIC" id="fig|261654.4.peg.5690"/>
<dbReference type="RefSeq" id="WP_197675809.1">
    <property type="nucleotide sequence ID" value="NZ_LT594323.1"/>
</dbReference>
<organism evidence="1 2">
    <name type="scientific">Micromonospora auratinigra</name>
    <dbReference type="NCBI Taxonomy" id="261654"/>
    <lineage>
        <taxon>Bacteria</taxon>
        <taxon>Bacillati</taxon>
        <taxon>Actinomycetota</taxon>
        <taxon>Actinomycetes</taxon>
        <taxon>Micromonosporales</taxon>
        <taxon>Micromonosporaceae</taxon>
        <taxon>Micromonospora</taxon>
    </lineage>
</organism>
<dbReference type="EMBL" id="LT594323">
    <property type="protein sequence ID" value="SBT52399.1"/>
    <property type="molecule type" value="Genomic_DNA"/>
</dbReference>
<name>A0A1A9A7E6_9ACTN</name>
<gene>
    <name evidence="1" type="ORF">GA0070611_5617</name>
</gene>
<accession>A0A1A9A7E6</accession>
<dbReference type="AlphaFoldDB" id="A0A1A9A7E6"/>
<proteinExistence type="predicted"/>
<reference evidence="2" key="1">
    <citation type="submission" date="2016-06" db="EMBL/GenBank/DDBJ databases">
        <authorList>
            <person name="Varghese N."/>
            <person name="Submissions Spin"/>
        </authorList>
    </citation>
    <scope>NUCLEOTIDE SEQUENCE [LARGE SCALE GENOMIC DNA]</scope>
    <source>
        <strain evidence="2">DSM 44815</strain>
    </source>
</reference>
<evidence type="ECO:0000313" key="2">
    <source>
        <dbReference type="Proteomes" id="UP000199385"/>
    </source>
</evidence>
<dbReference type="STRING" id="261654.GA0070611_5617"/>
<dbReference type="Proteomes" id="UP000199385">
    <property type="component" value="Chromosome I"/>
</dbReference>
<evidence type="ECO:0000313" key="1">
    <source>
        <dbReference type="EMBL" id="SBT52399.1"/>
    </source>
</evidence>
<keyword evidence="2" id="KW-1185">Reference proteome</keyword>
<sequence>MRRRLRGVTARTRAAVRRVEDAHYWPDAVYEALNGYAWVLHAPGRWLNGPQDLSPGIEPEDHRELLDEVLDRLPPAARRDLGRIVDRLDREFHRRTVPVPWPVTDRGRGRGWWWCRLREL</sequence>